<dbReference type="SMART" id="SM00345">
    <property type="entry name" value="HTH_GNTR"/>
    <property type="match status" value="1"/>
</dbReference>
<dbReference type="Proteomes" id="UP000199026">
    <property type="component" value="Unassembled WGS sequence"/>
</dbReference>
<dbReference type="InterPro" id="IPR050679">
    <property type="entry name" value="Bact_HTH_transcr_reg"/>
</dbReference>
<gene>
    <name evidence="5" type="ORF">SAMN05444486_103157</name>
</gene>
<organism evidence="5 6">
    <name type="scientific">Lentibacter algarum</name>
    <dbReference type="NCBI Taxonomy" id="576131"/>
    <lineage>
        <taxon>Bacteria</taxon>
        <taxon>Pseudomonadati</taxon>
        <taxon>Pseudomonadota</taxon>
        <taxon>Alphaproteobacteria</taxon>
        <taxon>Rhodobacterales</taxon>
        <taxon>Roseobacteraceae</taxon>
        <taxon>Lentibacter</taxon>
    </lineage>
</organism>
<dbReference type="InterPro" id="IPR036390">
    <property type="entry name" value="WH_DNA-bd_sf"/>
</dbReference>
<evidence type="ECO:0000256" key="1">
    <source>
        <dbReference type="ARBA" id="ARBA00023015"/>
    </source>
</evidence>
<evidence type="ECO:0000256" key="3">
    <source>
        <dbReference type="ARBA" id="ARBA00023163"/>
    </source>
</evidence>
<keyword evidence="1" id="KW-0805">Transcription regulation</keyword>
<dbReference type="SUPFAM" id="SSF64288">
    <property type="entry name" value="Chorismate lyase-like"/>
    <property type="match status" value="1"/>
</dbReference>
<dbReference type="PANTHER" id="PTHR44846">
    <property type="entry name" value="MANNOSYL-D-GLYCERATE TRANSPORT/METABOLISM SYSTEM REPRESSOR MNGR-RELATED"/>
    <property type="match status" value="1"/>
</dbReference>
<dbReference type="SMART" id="SM00866">
    <property type="entry name" value="UTRA"/>
    <property type="match status" value="1"/>
</dbReference>
<sequence length="238" mass="26637">MTQVSETRAARRSWQDIRDEIHSRVLSRRYKPGDKLPRDEDIAEELGCARSTVQRAMQDLNDAGIVERKRKSGTQVRPDPVTRATLDIPITRVEVEARGARYGYQMLARGHEMTPPPVASAFGLSAPEEMLHIEALHLADDAPFILEDRWVSLGTCPEIVDVDLSVQSANEWLVMHKPYDLMDLRFYAVNANGEMAARLNVSEGAALLVIERSTWIGKRPITTVRSVTTPGYQLLTGS</sequence>
<dbReference type="STRING" id="576131.SAMN05444486_103157"/>
<dbReference type="OrthoDB" id="9808698at2"/>
<dbReference type="InterPro" id="IPR000524">
    <property type="entry name" value="Tscrpt_reg_HTH_GntR"/>
</dbReference>
<protein>
    <submittedName>
        <fullName evidence="5">Transcriptional regulator, GntR family</fullName>
    </submittedName>
</protein>
<dbReference type="SUPFAM" id="SSF46785">
    <property type="entry name" value="Winged helix' DNA-binding domain"/>
    <property type="match status" value="1"/>
</dbReference>
<keyword evidence="3" id="KW-0804">Transcription</keyword>
<keyword evidence="2" id="KW-0238">DNA-binding</keyword>
<name>A0A1H3LUP0_9RHOB</name>
<dbReference type="Pfam" id="PF07702">
    <property type="entry name" value="UTRA"/>
    <property type="match status" value="1"/>
</dbReference>
<dbReference type="Gene3D" id="1.10.10.10">
    <property type="entry name" value="Winged helix-like DNA-binding domain superfamily/Winged helix DNA-binding domain"/>
    <property type="match status" value="1"/>
</dbReference>
<dbReference type="Pfam" id="PF00392">
    <property type="entry name" value="GntR"/>
    <property type="match status" value="1"/>
</dbReference>
<accession>A0A1H3LUP0</accession>
<dbReference type="EMBL" id="FNPR01000003">
    <property type="protein sequence ID" value="SDY67789.1"/>
    <property type="molecule type" value="Genomic_DNA"/>
</dbReference>
<evidence type="ECO:0000256" key="2">
    <source>
        <dbReference type="ARBA" id="ARBA00023125"/>
    </source>
</evidence>
<dbReference type="AlphaFoldDB" id="A0A1H3LUP0"/>
<dbReference type="PANTHER" id="PTHR44846:SF16">
    <property type="entry name" value="TRANSCRIPTIONAL REGULATOR PHNF-RELATED"/>
    <property type="match status" value="1"/>
</dbReference>
<dbReference type="InterPro" id="IPR028978">
    <property type="entry name" value="Chorismate_lyase_/UTRA_dom_sf"/>
</dbReference>
<evidence type="ECO:0000313" key="5">
    <source>
        <dbReference type="EMBL" id="SDY67789.1"/>
    </source>
</evidence>
<dbReference type="PRINTS" id="PR00035">
    <property type="entry name" value="HTHGNTR"/>
</dbReference>
<dbReference type="GO" id="GO:0003700">
    <property type="term" value="F:DNA-binding transcription factor activity"/>
    <property type="evidence" value="ECO:0007669"/>
    <property type="project" value="InterPro"/>
</dbReference>
<evidence type="ECO:0000259" key="4">
    <source>
        <dbReference type="PROSITE" id="PS50949"/>
    </source>
</evidence>
<keyword evidence="6" id="KW-1185">Reference proteome</keyword>
<dbReference type="GeneID" id="78125112"/>
<proteinExistence type="predicted"/>
<dbReference type="GO" id="GO:0003677">
    <property type="term" value="F:DNA binding"/>
    <property type="evidence" value="ECO:0007669"/>
    <property type="project" value="UniProtKB-KW"/>
</dbReference>
<evidence type="ECO:0000313" key="6">
    <source>
        <dbReference type="Proteomes" id="UP000199026"/>
    </source>
</evidence>
<feature type="domain" description="HTH gntR-type" evidence="4">
    <location>
        <begin position="11"/>
        <end position="79"/>
    </location>
</feature>
<dbReference type="Gene3D" id="3.40.1410.10">
    <property type="entry name" value="Chorismate lyase-like"/>
    <property type="match status" value="1"/>
</dbReference>
<dbReference type="InterPro" id="IPR011663">
    <property type="entry name" value="UTRA"/>
</dbReference>
<dbReference type="PROSITE" id="PS50949">
    <property type="entry name" value="HTH_GNTR"/>
    <property type="match status" value="1"/>
</dbReference>
<dbReference type="RefSeq" id="WP_089892098.1">
    <property type="nucleotide sequence ID" value="NZ_CALJFH010000013.1"/>
</dbReference>
<reference evidence="5 6" key="1">
    <citation type="submission" date="2016-10" db="EMBL/GenBank/DDBJ databases">
        <authorList>
            <person name="de Groot N.N."/>
        </authorList>
    </citation>
    <scope>NUCLEOTIDE SEQUENCE [LARGE SCALE GENOMIC DNA]</scope>
    <source>
        <strain evidence="5 6">DSM 24677</strain>
    </source>
</reference>
<dbReference type="InterPro" id="IPR036388">
    <property type="entry name" value="WH-like_DNA-bd_sf"/>
</dbReference>
<dbReference type="CDD" id="cd07377">
    <property type="entry name" value="WHTH_GntR"/>
    <property type="match status" value="1"/>
</dbReference>